<sequence length="719" mass="82097">MYVSLDPSKRKGREYTGGNTRTIHNNGNSQSRRLFSLVMSVRIRYDDNDIEEDQGLFTNRSTMMANFEEWIKMATDNKINSSNSWNFALIDYFHDLQVLRDAENNINFQKASATLDGCVKIYSSRVDSVTTETGKLLSGLAQSKEKKNKEKSSHEDEGEHGEADESQDGIHIDPLTGLPVSREVEVQSRRRNLNRVLETTLVDFEQIKLKELDQELNIDPIFKKALVDFDEGGAKSFLLNTLSVDSSCRVVFDTAIRDVTKEREEEQPIGSSEMEDQSVNDTTMVEDEILSLGMDFINFEQINNCEVSASIPQLRGVLEDIDKAKNFIEDVNNKFDNFLSEKEIQETVPDADFDDGPELDDGPEFDDVPDPFDEDLGQKDENWHKDVPEPGAPESLSTDADTGIGKVSEQDLMAYFDETLKRNWRGREHWKVRSFKRNLGGESKQQKTQTSTGTEQTDAETLPASCSAGQNNEDAPSTKKKTFEIDFFQLDDDLDKTVFSTHKRKNNIEMPQRLRTSDNHHLLPDDYHFSSDKITRLFIKPGQKMSLFKRKDPRAAEPTREEEEHPTLADEKFWAENYERNEQETTHESEVVQGEIENPFEDYDDNGVDFNQAFEEPEAPLPTPALLSTQDNKVNYARVSKKVDVRKLKDNLWRAVTSLQKESKLLNFTDIAREVGGNYSEEAQRELSTSFCFICLLHLANEHGLQIESSPSYEDLIIT</sequence>
<feature type="compositionally biased region" description="Low complexity" evidence="12">
    <location>
        <begin position="441"/>
        <end position="456"/>
    </location>
</feature>
<feature type="region of interest" description="Disordered" evidence="12">
    <location>
        <begin position="1"/>
        <end position="28"/>
    </location>
</feature>
<keyword evidence="7 11" id="KW-0132">Cell division</keyword>
<keyword evidence="5" id="KW-0158">Chromosome</keyword>
<protein>
    <recommendedName>
        <fullName evidence="4 11">Condensin complex subunit 2</fullName>
    </recommendedName>
</protein>
<evidence type="ECO:0000256" key="3">
    <source>
        <dbReference type="ARBA" id="ARBA00009471"/>
    </source>
</evidence>
<gene>
    <name evidence="13" type="ORF">ZYGR_0U01900</name>
</gene>
<comment type="similarity">
    <text evidence="3 11">Belongs to the CND2 (condensin subunit 2) family.</text>
</comment>
<evidence type="ECO:0000256" key="1">
    <source>
        <dbReference type="ARBA" id="ARBA00004286"/>
    </source>
</evidence>
<proteinExistence type="inferred from homology"/>
<feature type="region of interest" description="Disordered" evidence="12">
    <location>
        <begin position="349"/>
        <end position="402"/>
    </location>
</feature>
<evidence type="ECO:0000256" key="4">
    <source>
        <dbReference type="ARBA" id="ARBA00016065"/>
    </source>
</evidence>
<evidence type="ECO:0000256" key="7">
    <source>
        <dbReference type="ARBA" id="ARBA00022618"/>
    </source>
</evidence>
<feature type="compositionally biased region" description="Basic and acidic residues" evidence="12">
    <location>
        <begin position="376"/>
        <end position="388"/>
    </location>
</feature>
<evidence type="ECO:0000256" key="11">
    <source>
        <dbReference type="PIRNR" id="PIRNR017126"/>
    </source>
</evidence>
<comment type="function">
    <text evidence="11">Regulatory subunit of the condensin complex, a complex required for conversion of interphase chromatin into mitotic-like condense chromosomes.</text>
</comment>
<comment type="subcellular location">
    <subcellularLocation>
        <location evidence="1">Chromosome</location>
    </subcellularLocation>
    <subcellularLocation>
        <location evidence="2">Cytoplasm</location>
    </subcellularLocation>
</comment>
<keyword evidence="8 11" id="KW-0498">Mitosis</keyword>
<dbReference type="eggNOG" id="KOG2328">
    <property type="taxonomic scope" value="Eukaryota"/>
</dbReference>
<dbReference type="InterPro" id="IPR022816">
    <property type="entry name" value="Condensin_barren_su2"/>
</dbReference>
<dbReference type="PANTHER" id="PTHR13108">
    <property type="entry name" value="CONDENSIN COMPLEX SUBUNIT 2"/>
    <property type="match status" value="1"/>
</dbReference>
<accession>A0A1Q3A3P7</accession>
<dbReference type="OrthoDB" id="362021at2759"/>
<comment type="caution">
    <text evidence="13">The sequence shown here is derived from an EMBL/GenBank/DDBJ whole genome shotgun (WGS) entry which is preliminary data.</text>
</comment>
<dbReference type="AlphaFoldDB" id="A0A1Q3A3P7"/>
<feature type="region of interest" description="Disordered" evidence="12">
    <location>
        <begin position="140"/>
        <end position="174"/>
    </location>
</feature>
<feature type="region of interest" description="Disordered" evidence="12">
    <location>
        <begin position="549"/>
        <end position="571"/>
    </location>
</feature>
<dbReference type="GO" id="GO:0005737">
    <property type="term" value="C:cytoplasm"/>
    <property type="evidence" value="ECO:0007669"/>
    <property type="project" value="UniProtKB-SubCell"/>
</dbReference>
<dbReference type="GO" id="GO:0007076">
    <property type="term" value="P:mitotic chromosome condensation"/>
    <property type="evidence" value="ECO:0007669"/>
    <property type="project" value="InterPro"/>
</dbReference>
<evidence type="ECO:0000256" key="12">
    <source>
        <dbReference type="SAM" id="MobiDB-lite"/>
    </source>
</evidence>
<feature type="compositionally biased region" description="Basic and acidic residues" evidence="12">
    <location>
        <begin position="143"/>
        <end position="171"/>
    </location>
</feature>
<feature type="compositionally biased region" description="Acidic residues" evidence="12">
    <location>
        <begin position="349"/>
        <end position="375"/>
    </location>
</feature>
<dbReference type="PANTHER" id="PTHR13108:SF9">
    <property type="entry name" value="CONDENSIN COMPLEX SUBUNIT 2"/>
    <property type="match status" value="1"/>
</dbReference>
<evidence type="ECO:0000256" key="8">
    <source>
        <dbReference type="ARBA" id="ARBA00022776"/>
    </source>
</evidence>
<evidence type="ECO:0000256" key="6">
    <source>
        <dbReference type="ARBA" id="ARBA00022490"/>
    </source>
</evidence>
<evidence type="ECO:0000256" key="9">
    <source>
        <dbReference type="ARBA" id="ARBA00023067"/>
    </source>
</evidence>
<evidence type="ECO:0000256" key="2">
    <source>
        <dbReference type="ARBA" id="ARBA00004496"/>
    </source>
</evidence>
<dbReference type="GO" id="GO:0051301">
    <property type="term" value="P:cell division"/>
    <property type="evidence" value="ECO:0007669"/>
    <property type="project" value="UniProtKB-KW"/>
</dbReference>
<name>A0A1Q3A3P7_ZYGRO</name>
<reference evidence="13 14" key="1">
    <citation type="submission" date="2016-08" db="EMBL/GenBank/DDBJ databases">
        <title>Draft genome sequence of allopolyploid Zygosaccharomyces rouxii.</title>
        <authorList>
            <person name="Watanabe J."/>
            <person name="Uehara K."/>
            <person name="Mogi Y."/>
            <person name="Tsukioka Y."/>
        </authorList>
    </citation>
    <scope>NUCLEOTIDE SEQUENCE [LARGE SCALE GENOMIC DNA]</scope>
    <source>
        <strain evidence="13 14">NBRC 110957</strain>
    </source>
</reference>
<dbReference type="EMBL" id="BDGX01000021">
    <property type="protein sequence ID" value="GAV50334.1"/>
    <property type="molecule type" value="Genomic_DNA"/>
</dbReference>
<dbReference type="Proteomes" id="UP000187013">
    <property type="component" value="Unassembled WGS sequence"/>
</dbReference>
<dbReference type="PIRSF" id="PIRSF017126">
    <property type="entry name" value="Condensin_H"/>
    <property type="match status" value="1"/>
</dbReference>
<organism evidence="13 14">
    <name type="scientific">Zygosaccharomyces rouxii</name>
    <dbReference type="NCBI Taxonomy" id="4956"/>
    <lineage>
        <taxon>Eukaryota</taxon>
        <taxon>Fungi</taxon>
        <taxon>Dikarya</taxon>
        <taxon>Ascomycota</taxon>
        <taxon>Saccharomycotina</taxon>
        <taxon>Saccharomycetes</taxon>
        <taxon>Saccharomycetales</taxon>
        <taxon>Saccharomycetaceae</taxon>
        <taxon>Zygosaccharomyces</taxon>
    </lineage>
</organism>
<keyword evidence="9 11" id="KW-0226">DNA condensation</keyword>
<feature type="region of interest" description="Disordered" evidence="12">
    <location>
        <begin position="261"/>
        <end position="280"/>
    </location>
</feature>
<dbReference type="Pfam" id="PF05786">
    <property type="entry name" value="Cnd2"/>
    <property type="match status" value="2"/>
</dbReference>
<evidence type="ECO:0000256" key="5">
    <source>
        <dbReference type="ARBA" id="ARBA00022454"/>
    </source>
</evidence>
<keyword evidence="10 11" id="KW-0131">Cell cycle</keyword>
<evidence type="ECO:0000313" key="14">
    <source>
        <dbReference type="Proteomes" id="UP000187013"/>
    </source>
</evidence>
<evidence type="ECO:0000313" key="13">
    <source>
        <dbReference type="EMBL" id="GAV50334.1"/>
    </source>
</evidence>
<dbReference type="GO" id="GO:0003682">
    <property type="term" value="F:chromatin binding"/>
    <property type="evidence" value="ECO:0007669"/>
    <property type="project" value="TreeGrafter"/>
</dbReference>
<feature type="compositionally biased region" description="Polar residues" evidence="12">
    <location>
        <begin position="17"/>
        <end position="28"/>
    </location>
</feature>
<feature type="region of interest" description="Disordered" evidence="12">
    <location>
        <begin position="435"/>
        <end position="478"/>
    </location>
</feature>
<dbReference type="GO" id="GO:0000796">
    <property type="term" value="C:condensin complex"/>
    <property type="evidence" value="ECO:0007669"/>
    <property type="project" value="InterPro"/>
</dbReference>
<evidence type="ECO:0000256" key="10">
    <source>
        <dbReference type="ARBA" id="ARBA00023306"/>
    </source>
</evidence>
<keyword evidence="6" id="KW-0963">Cytoplasm</keyword>